<gene>
    <name evidence="3" type="ORF">PSON_ATCC_30995.1.T0130487</name>
</gene>
<feature type="coiled-coil region" evidence="1">
    <location>
        <begin position="209"/>
        <end position="293"/>
    </location>
</feature>
<proteinExistence type="predicted"/>
<keyword evidence="1" id="KW-0175">Coiled coil</keyword>
<evidence type="ECO:0000313" key="3">
    <source>
        <dbReference type="EMBL" id="CAD8059857.1"/>
    </source>
</evidence>
<dbReference type="EMBL" id="CAJJDN010000013">
    <property type="protein sequence ID" value="CAD8059857.1"/>
    <property type="molecule type" value="Genomic_DNA"/>
</dbReference>
<evidence type="ECO:0000256" key="1">
    <source>
        <dbReference type="SAM" id="Coils"/>
    </source>
</evidence>
<feature type="compositionally biased region" description="Polar residues" evidence="2">
    <location>
        <begin position="108"/>
        <end position="120"/>
    </location>
</feature>
<name>A0A8S1KYA1_9CILI</name>
<evidence type="ECO:0000256" key="2">
    <source>
        <dbReference type="SAM" id="MobiDB-lite"/>
    </source>
</evidence>
<protein>
    <submittedName>
        <fullName evidence="3">Uncharacterized protein</fullName>
    </submittedName>
</protein>
<feature type="region of interest" description="Disordered" evidence="2">
    <location>
        <begin position="80"/>
        <end position="120"/>
    </location>
</feature>
<keyword evidence="4" id="KW-1185">Reference proteome</keyword>
<dbReference type="AlphaFoldDB" id="A0A8S1KYA1"/>
<feature type="coiled-coil region" evidence="1">
    <location>
        <begin position="340"/>
        <end position="464"/>
    </location>
</feature>
<accession>A0A8S1KYA1</accession>
<reference evidence="3" key="1">
    <citation type="submission" date="2021-01" db="EMBL/GenBank/DDBJ databases">
        <authorList>
            <consortium name="Genoscope - CEA"/>
            <person name="William W."/>
        </authorList>
    </citation>
    <scope>NUCLEOTIDE SEQUENCE</scope>
</reference>
<feature type="compositionally biased region" description="Polar residues" evidence="2">
    <location>
        <begin position="80"/>
        <end position="98"/>
    </location>
</feature>
<organism evidence="3 4">
    <name type="scientific">Paramecium sonneborni</name>
    <dbReference type="NCBI Taxonomy" id="65129"/>
    <lineage>
        <taxon>Eukaryota</taxon>
        <taxon>Sar</taxon>
        <taxon>Alveolata</taxon>
        <taxon>Ciliophora</taxon>
        <taxon>Intramacronucleata</taxon>
        <taxon>Oligohymenophorea</taxon>
        <taxon>Peniculida</taxon>
        <taxon>Parameciidae</taxon>
        <taxon>Paramecium</taxon>
    </lineage>
</organism>
<dbReference type="OrthoDB" id="309037at2759"/>
<sequence length="513" mass="60562">MFNNQMQQPNTTYGPVPTQMTQNQNRNPQYPSQIPNQKQIYPQVIPQQQTQTITQTPLMNQSQQQQIRPNEISNRFVPQQEPNKSIRNQVQPFSQSPQKFMRNDIPKSNRSQNNQFPQDSESHKIINNFTGQKPAFVEYFQPVYVPHIEPMITQTLVDDPIKVVELQKFEEMWKKRLQVIEDLLATNKIPVEAETIELRAVQNDDNEQVIELQNELFRIKQQLEERDKEIIDLKSQLQSAIEQLDFENQQNKNQTTMQISELQIKITTLQSNIMNLKLELKQSDQNLEIYKKDNFSLKNDIQNYIMQCQIKDETIIKLNQQIKQLTYEIQQNKNGSNTQVNELQIQIITFQQIIVNLKDELLLNSQLIENLQKENGQLRKEIQNYIDQFNQKDDLIQKLEQEISELNQYVDQLTEEITTTQSIKTYEEEAKIWKKKFKELNDVYHSCQEQLMVKEAEYESLQKQQSSQRIVTQTTVVQQNSSRFVKNDSDLISSSLTQNDIEKLQSLQKPLKL</sequence>
<feature type="region of interest" description="Disordered" evidence="2">
    <location>
        <begin position="1"/>
        <end position="30"/>
    </location>
</feature>
<comment type="caution">
    <text evidence="3">The sequence shown here is derived from an EMBL/GenBank/DDBJ whole genome shotgun (WGS) entry which is preliminary data.</text>
</comment>
<dbReference type="Proteomes" id="UP000692954">
    <property type="component" value="Unassembled WGS sequence"/>
</dbReference>
<evidence type="ECO:0000313" key="4">
    <source>
        <dbReference type="Proteomes" id="UP000692954"/>
    </source>
</evidence>